<gene>
    <name evidence="1" type="ORF">ACFFVB_16120</name>
</gene>
<name>A0ABV5F5A4_9FLAO</name>
<evidence type="ECO:0000313" key="2">
    <source>
        <dbReference type="Proteomes" id="UP001589605"/>
    </source>
</evidence>
<keyword evidence="2" id="KW-1185">Reference proteome</keyword>
<protein>
    <submittedName>
        <fullName evidence="1">Uncharacterized protein</fullName>
    </submittedName>
</protein>
<organism evidence="1 2">
    <name type="scientific">Formosa undariae</name>
    <dbReference type="NCBI Taxonomy" id="1325436"/>
    <lineage>
        <taxon>Bacteria</taxon>
        <taxon>Pseudomonadati</taxon>
        <taxon>Bacteroidota</taxon>
        <taxon>Flavobacteriia</taxon>
        <taxon>Flavobacteriales</taxon>
        <taxon>Flavobacteriaceae</taxon>
        <taxon>Formosa</taxon>
    </lineage>
</organism>
<evidence type="ECO:0000313" key="1">
    <source>
        <dbReference type="EMBL" id="MFB9054615.1"/>
    </source>
</evidence>
<reference evidence="1 2" key="1">
    <citation type="submission" date="2024-09" db="EMBL/GenBank/DDBJ databases">
        <authorList>
            <person name="Sun Q."/>
            <person name="Mori K."/>
        </authorList>
    </citation>
    <scope>NUCLEOTIDE SEQUENCE [LARGE SCALE GENOMIC DNA]</scope>
    <source>
        <strain evidence="1 2">CECT 8286</strain>
    </source>
</reference>
<proteinExistence type="predicted"/>
<dbReference type="EMBL" id="JBHMEZ010000023">
    <property type="protein sequence ID" value="MFB9054615.1"/>
    <property type="molecule type" value="Genomic_DNA"/>
</dbReference>
<comment type="caution">
    <text evidence="1">The sequence shown here is derived from an EMBL/GenBank/DDBJ whole genome shotgun (WGS) entry which is preliminary data.</text>
</comment>
<sequence length="76" mass="8831">MSERTKLKMHIKPSTEEKRIELENFIDNIISKEDLKNAVNYLDELNKSTSHQITEIKYSESGDLNIQAETGLTFMK</sequence>
<dbReference type="RefSeq" id="WP_382384256.1">
    <property type="nucleotide sequence ID" value="NZ_JBHMEZ010000023.1"/>
</dbReference>
<dbReference type="Proteomes" id="UP001589605">
    <property type="component" value="Unassembled WGS sequence"/>
</dbReference>
<accession>A0ABV5F5A4</accession>